<evidence type="ECO:0000313" key="9">
    <source>
        <dbReference type="EMBL" id="GMH25805.1"/>
    </source>
</evidence>
<evidence type="ECO:0000256" key="4">
    <source>
        <dbReference type="ARBA" id="ARBA00022833"/>
    </source>
</evidence>
<dbReference type="InterPro" id="IPR001965">
    <property type="entry name" value="Znf_PHD"/>
</dbReference>
<feature type="compositionally biased region" description="Polar residues" evidence="7">
    <location>
        <begin position="1200"/>
        <end position="1209"/>
    </location>
</feature>
<evidence type="ECO:0000256" key="5">
    <source>
        <dbReference type="ARBA" id="ARBA00023242"/>
    </source>
</evidence>
<organism evidence="9 10">
    <name type="scientific">Nepenthes gracilis</name>
    <name type="common">Slender pitcher plant</name>
    <dbReference type="NCBI Taxonomy" id="150966"/>
    <lineage>
        <taxon>Eukaryota</taxon>
        <taxon>Viridiplantae</taxon>
        <taxon>Streptophyta</taxon>
        <taxon>Embryophyta</taxon>
        <taxon>Tracheophyta</taxon>
        <taxon>Spermatophyta</taxon>
        <taxon>Magnoliopsida</taxon>
        <taxon>eudicotyledons</taxon>
        <taxon>Gunneridae</taxon>
        <taxon>Pentapetalae</taxon>
        <taxon>Caryophyllales</taxon>
        <taxon>Nepenthaceae</taxon>
        <taxon>Nepenthes</taxon>
    </lineage>
</organism>
<feature type="compositionally biased region" description="Basic residues" evidence="7">
    <location>
        <begin position="664"/>
        <end position="694"/>
    </location>
</feature>
<dbReference type="InterPro" id="IPR042163">
    <property type="entry name" value="PHF12"/>
</dbReference>
<dbReference type="GO" id="GO:0005634">
    <property type="term" value="C:nucleus"/>
    <property type="evidence" value="ECO:0007669"/>
    <property type="project" value="UniProtKB-SubCell"/>
</dbReference>
<evidence type="ECO:0000256" key="7">
    <source>
        <dbReference type="SAM" id="MobiDB-lite"/>
    </source>
</evidence>
<feature type="compositionally biased region" description="Polar residues" evidence="7">
    <location>
        <begin position="1393"/>
        <end position="1407"/>
    </location>
</feature>
<dbReference type="InterPro" id="IPR054292">
    <property type="entry name" value="DUF7028"/>
</dbReference>
<evidence type="ECO:0000256" key="6">
    <source>
        <dbReference type="PROSITE-ProRule" id="PRU00146"/>
    </source>
</evidence>
<dbReference type="Pfam" id="PF00628">
    <property type="entry name" value="PHD"/>
    <property type="match status" value="1"/>
</dbReference>
<feature type="compositionally biased region" description="Basic and acidic residues" evidence="7">
    <location>
        <begin position="148"/>
        <end position="187"/>
    </location>
</feature>
<dbReference type="Pfam" id="PF22970">
    <property type="entry name" value="DUF7028"/>
    <property type="match status" value="1"/>
</dbReference>
<feature type="domain" description="PHD-type" evidence="8">
    <location>
        <begin position="856"/>
        <end position="901"/>
    </location>
</feature>
<dbReference type="EMBL" id="BSYO01000030">
    <property type="protein sequence ID" value="GMH25805.1"/>
    <property type="molecule type" value="Genomic_DNA"/>
</dbReference>
<dbReference type="InterPro" id="IPR019787">
    <property type="entry name" value="Znf_PHD-finger"/>
</dbReference>
<dbReference type="SMART" id="SM00384">
    <property type="entry name" value="AT_hook"/>
    <property type="match status" value="3"/>
</dbReference>
<feature type="region of interest" description="Disordered" evidence="7">
    <location>
        <begin position="643"/>
        <end position="723"/>
    </location>
</feature>
<reference evidence="9" key="1">
    <citation type="submission" date="2023-05" db="EMBL/GenBank/DDBJ databases">
        <title>Nepenthes gracilis genome sequencing.</title>
        <authorList>
            <person name="Fukushima K."/>
        </authorList>
    </citation>
    <scope>NUCLEOTIDE SEQUENCE</scope>
    <source>
        <strain evidence="9">SING2019-196</strain>
    </source>
</reference>
<comment type="subcellular location">
    <subcellularLocation>
        <location evidence="1">Nucleus</location>
    </subcellularLocation>
</comment>
<dbReference type="SMART" id="SM00249">
    <property type="entry name" value="PHD"/>
    <property type="match status" value="2"/>
</dbReference>
<feature type="region of interest" description="Disordered" evidence="7">
    <location>
        <begin position="1381"/>
        <end position="1407"/>
    </location>
</feature>
<feature type="region of interest" description="Disordered" evidence="7">
    <location>
        <begin position="524"/>
        <end position="546"/>
    </location>
</feature>
<evidence type="ECO:0000256" key="1">
    <source>
        <dbReference type="ARBA" id="ARBA00004123"/>
    </source>
</evidence>
<dbReference type="GO" id="GO:0008270">
    <property type="term" value="F:zinc ion binding"/>
    <property type="evidence" value="ECO:0007669"/>
    <property type="project" value="UniProtKB-KW"/>
</dbReference>
<name>A0AAD3T8X6_NEPGR</name>
<protein>
    <recommendedName>
        <fullName evidence="8">PHD-type domain-containing protein</fullName>
    </recommendedName>
</protein>
<keyword evidence="5" id="KW-0539">Nucleus</keyword>
<dbReference type="Pfam" id="PF23209">
    <property type="entry name" value="IDM1_C"/>
    <property type="match status" value="1"/>
</dbReference>
<dbReference type="Proteomes" id="UP001279734">
    <property type="component" value="Unassembled WGS sequence"/>
</dbReference>
<keyword evidence="2" id="KW-0479">Metal-binding</keyword>
<dbReference type="PANTHER" id="PTHR46309">
    <property type="entry name" value="PHD FINGER PROTEIN 12"/>
    <property type="match status" value="1"/>
</dbReference>
<dbReference type="InterPro" id="IPR032308">
    <property type="entry name" value="TDBD"/>
</dbReference>
<dbReference type="InterPro" id="IPR017956">
    <property type="entry name" value="AT_hook_DNA-bd_motif"/>
</dbReference>
<comment type="caution">
    <text evidence="9">The sequence shown here is derived from an EMBL/GenBank/DDBJ whole genome shotgun (WGS) entry which is preliminary data.</text>
</comment>
<keyword evidence="10" id="KW-1185">Reference proteome</keyword>
<evidence type="ECO:0000313" key="10">
    <source>
        <dbReference type="Proteomes" id="UP001279734"/>
    </source>
</evidence>
<dbReference type="SUPFAM" id="SSF57903">
    <property type="entry name" value="FYVE/PHD zinc finger"/>
    <property type="match status" value="1"/>
</dbReference>
<dbReference type="GO" id="GO:0003714">
    <property type="term" value="F:transcription corepressor activity"/>
    <property type="evidence" value="ECO:0007669"/>
    <property type="project" value="InterPro"/>
</dbReference>
<accession>A0AAD3T8X6</accession>
<feature type="compositionally biased region" description="Basic and acidic residues" evidence="7">
    <location>
        <begin position="531"/>
        <end position="546"/>
    </location>
</feature>
<evidence type="ECO:0000256" key="2">
    <source>
        <dbReference type="ARBA" id="ARBA00022723"/>
    </source>
</evidence>
<dbReference type="InterPro" id="IPR011011">
    <property type="entry name" value="Znf_FYVE_PHD"/>
</dbReference>
<dbReference type="Pfam" id="PF16135">
    <property type="entry name" value="TDBD"/>
    <property type="match status" value="1"/>
</dbReference>
<keyword evidence="3 6" id="KW-0863">Zinc-finger</keyword>
<dbReference type="PROSITE" id="PS50016">
    <property type="entry name" value="ZF_PHD_2"/>
    <property type="match status" value="1"/>
</dbReference>
<dbReference type="PANTHER" id="PTHR46309:SF1">
    <property type="entry name" value="PHD FINGER PROTEIN 12"/>
    <property type="match status" value="1"/>
</dbReference>
<sequence>MSSNRSSRFFFRCGKFRACAFQRIKHSPAAFPQDFEGIVWESALISVLFKFDSNICSWLSVEVLKGGVWGFSVLFKEMREGLRSSTLANRSKGKVDAGYPVAPGNDKELAGDHDLVMDNCPDFCGNENPGSVSSGQRCRGEPVNFERGMNEIDGRSNELQCERGEGNDGQYKDSEAKNKGESCRLQRPESSANGDETKEAKVEFIRGQAEIIGEISEVCSSVLNSTEKEANGCLTNLGYGTSHGDKGNKVAEEAFKGRAHFSNGVSCGTNDVDVGMGDSECNKDYVGQKERVKEKDLDGKTGADDNVLHPPMLVATSIYAVEDGGCSNDPYPIDDDEKETKMFLDRNGDHRAEMKDEAEEWKAQIFGKVLRSRIVDINGREKEAVGGQRGRGRKRVSDYPEEAMMEMKKDEGIQSVTNLKKKGKGKRGRPRKVKCPDHLEETVMEIGKVERIQSVTFSEKNCKRKRGRPPKAKIEETGALKTVIFHSMKVKSPLKRKRVESRSNLTKTFGADNSSGLMLKKKAQTLESENEPTKHKKEGEVGTSKREKQKFVRKRIVDLLFSAGWKVEYRPRKDGRDYSDAVYVSPEGSTHWSVTKAYYALKKQVEDGDVRSFSKVPNFCFTPVPDEELRALFRVVVNKRVGKKKAKSKQEEEGDLSDEEVPARRKRAAQGKKNKNKSSAKVGGKSHRGRKKRIPSLIEEENAGNQSLKRKPSSFRNGTQNRRRCALMVRSSSQGLNSVGDEFITLSGKCSVLSWMIDSGSLQLGVKVQYRSRTKVKLEGSITRDGIHCGCCGKILLVSEFETHSDGKICQPYENLYLENGTSLLKCMLDLWNKQEEVSGRSGFHAVNIDDDDPNDDTCGICGDGGVLICCDSCPSTFHQGCLNIPDFPSGEWHCLYCSCKFCGLFGGQSSSSLLTCRLCEEKYHQLCCDEKDATYFRSKAPTFCGRNCKQIFELLQRLVGVKCELGDGFTWTLIQRYDVRSNSSVLQPLEIESNSKLVVALSLMHECFLPVVDHRSGINLINNILYSCGSNFKRLNFSGFFTAILERGDEVVSAASIRIHGKKLAEMPFIGTSHVHRLQGMCRRLLGAIESALCSLDVEKLVIPAIPELLQTWTSAFGFKPIDEASKKAMRHVNMLVFPGTNMLEKILVKQQVAEERSSPDSKCDEPGCLNQAIKGGADQYEVHNGSLNGTFDANSSSFDVSKPSSTPRCLVHPAPAVDDSNEEMKNGTDSEGLSTSHAYEVNGSATPKKNDSGQIRATAHEIDEQSVLQENDKCRAGISAPVVSSSAERSLEEASRLAVDTVCEVENRILPSISSEKMECEGRISNCSIDGTGLCNAQDIPVDVIEPSSSLSVKPTVEVTELPSSKEECFLEGDQLAAKAAEQSEPDAKVDQTSVTEFNSESSCNLSSGNGDLYAPSGFLACGVSEVVSK</sequence>
<feature type="region of interest" description="Disordered" evidence="7">
    <location>
        <begin position="130"/>
        <end position="198"/>
    </location>
</feature>
<feature type="region of interest" description="Disordered" evidence="7">
    <location>
        <begin position="1200"/>
        <end position="1237"/>
    </location>
</feature>
<dbReference type="InterPro" id="IPR013083">
    <property type="entry name" value="Znf_RING/FYVE/PHD"/>
</dbReference>
<proteinExistence type="predicted"/>
<keyword evidence="4" id="KW-0862">Zinc</keyword>
<gene>
    <name evidence="9" type="ORF">Nepgr_027648</name>
</gene>
<dbReference type="GO" id="GO:0003677">
    <property type="term" value="F:DNA binding"/>
    <property type="evidence" value="ECO:0007669"/>
    <property type="project" value="InterPro"/>
</dbReference>
<dbReference type="Gene3D" id="3.30.40.10">
    <property type="entry name" value="Zinc/RING finger domain, C3HC4 (zinc finger)"/>
    <property type="match status" value="1"/>
</dbReference>
<evidence type="ECO:0000256" key="3">
    <source>
        <dbReference type="ARBA" id="ARBA00022771"/>
    </source>
</evidence>
<evidence type="ECO:0000259" key="8">
    <source>
        <dbReference type="PROSITE" id="PS50016"/>
    </source>
</evidence>
<dbReference type="GO" id="GO:0006357">
    <property type="term" value="P:regulation of transcription by RNA polymerase II"/>
    <property type="evidence" value="ECO:0007669"/>
    <property type="project" value="TreeGrafter"/>
</dbReference>
<dbReference type="InterPro" id="IPR056511">
    <property type="entry name" value="IDM1_C"/>
</dbReference>